<accession>A0A9E2L344</accession>
<sequence>MKEQIIKRTIQYTEPLTKPQKASLLFYLLGWDGASAVMPYLTSSEQKKLQKNLIRLNNRISVLDEINVLESLMSYGAAAKILPKNYQEVKAKYSQPSQKATKNLASEDIARVLNDWLSQD</sequence>
<evidence type="ECO:0000313" key="2">
    <source>
        <dbReference type="Proteomes" id="UP000823914"/>
    </source>
</evidence>
<evidence type="ECO:0000313" key="1">
    <source>
        <dbReference type="EMBL" id="MBU3850657.1"/>
    </source>
</evidence>
<reference evidence="1" key="1">
    <citation type="journal article" date="2021" name="PeerJ">
        <title>Extensive microbial diversity within the chicken gut microbiome revealed by metagenomics and culture.</title>
        <authorList>
            <person name="Gilroy R."/>
            <person name="Ravi A."/>
            <person name="Getino M."/>
            <person name="Pursley I."/>
            <person name="Horton D.L."/>
            <person name="Alikhan N.F."/>
            <person name="Baker D."/>
            <person name="Gharbi K."/>
            <person name="Hall N."/>
            <person name="Watson M."/>
            <person name="Adriaenssens E.M."/>
            <person name="Foster-Nyarko E."/>
            <person name="Jarju S."/>
            <person name="Secka A."/>
            <person name="Antonio M."/>
            <person name="Oren A."/>
            <person name="Chaudhuri R.R."/>
            <person name="La Ragione R."/>
            <person name="Hildebrand F."/>
            <person name="Pallen M.J."/>
        </authorList>
    </citation>
    <scope>NUCLEOTIDE SEQUENCE</scope>
    <source>
        <strain evidence="1">Gambia15-2214</strain>
    </source>
</reference>
<proteinExistence type="predicted"/>
<protein>
    <submittedName>
        <fullName evidence="1">Uncharacterized protein</fullName>
    </submittedName>
</protein>
<reference evidence="1" key="2">
    <citation type="submission" date="2021-04" db="EMBL/GenBank/DDBJ databases">
        <authorList>
            <person name="Gilroy R."/>
        </authorList>
    </citation>
    <scope>NUCLEOTIDE SEQUENCE</scope>
    <source>
        <strain evidence="1">Gambia15-2214</strain>
    </source>
</reference>
<organism evidence="1 2">
    <name type="scientific">Candidatus Treponema excrementipullorum</name>
    <dbReference type="NCBI Taxonomy" id="2838768"/>
    <lineage>
        <taxon>Bacteria</taxon>
        <taxon>Pseudomonadati</taxon>
        <taxon>Spirochaetota</taxon>
        <taxon>Spirochaetia</taxon>
        <taxon>Spirochaetales</taxon>
        <taxon>Treponemataceae</taxon>
        <taxon>Treponema</taxon>
    </lineage>
</organism>
<dbReference type="Proteomes" id="UP000823914">
    <property type="component" value="Unassembled WGS sequence"/>
</dbReference>
<dbReference type="AlphaFoldDB" id="A0A9E2L344"/>
<comment type="caution">
    <text evidence="1">The sequence shown here is derived from an EMBL/GenBank/DDBJ whole genome shotgun (WGS) entry which is preliminary data.</text>
</comment>
<dbReference type="EMBL" id="JAHLFV010000205">
    <property type="protein sequence ID" value="MBU3850657.1"/>
    <property type="molecule type" value="Genomic_DNA"/>
</dbReference>
<name>A0A9E2L344_9SPIR</name>
<dbReference type="Gene3D" id="1.10.220.30">
    <property type="match status" value="1"/>
</dbReference>
<gene>
    <name evidence="1" type="ORF">IAA16_08830</name>
</gene>